<gene>
    <name evidence="2" type="ORF">TR51_32405</name>
</gene>
<dbReference type="InterPro" id="IPR012296">
    <property type="entry name" value="Nuclease_put_TT1808"/>
</dbReference>
<proteinExistence type="predicted"/>
<dbReference type="AlphaFoldDB" id="A0A0D0PLH1"/>
<protein>
    <recommendedName>
        <fullName evidence="1">Putative restriction endonuclease domain-containing protein</fullName>
    </recommendedName>
</protein>
<accession>A0A0D0PLH1</accession>
<name>A0A0D0PLH1_KITGR</name>
<evidence type="ECO:0000259" key="1">
    <source>
        <dbReference type="Pfam" id="PF05685"/>
    </source>
</evidence>
<sequence length="188" mass="21554">MWSKWMNAPSRGWTSDEIGDVEFPFSWELVDGVITPVPLNDMWHCRVRDRLTVAMDRQQVQPLVVMGPTTLVFDRRNWVRPDAVVYDKSGLDIRTRDTLPLRSVLLAVEVVVPATRAADRLRKPAQYAEAGVPSYWRIERGEDDVPVVHEFGLDQEKGVYLPGPVHEGLLRTDLPFPVEIDLKRLVLR</sequence>
<dbReference type="PATRIC" id="fig|2064.6.peg.6861"/>
<evidence type="ECO:0000313" key="2">
    <source>
        <dbReference type="EMBL" id="KIQ63379.1"/>
    </source>
</evidence>
<reference evidence="2 3" key="1">
    <citation type="submission" date="2015-02" db="EMBL/GenBank/DDBJ databases">
        <title>Draft genome sequence of Kitasatospora griseola MF730-N6, a bafilomycin, terpentecin and satosporin producer.</title>
        <authorList>
            <person name="Arens J.C."/>
            <person name="Haltli B."/>
            <person name="Kerr R.G."/>
        </authorList>
    </citation>
    <scope>NUCLEOTIDE SEQUENCE [LARGE SCALE GENOMIC DNA]</scope>
    <source>
        <strain evidence="2 3">MF730-N6</strain>
    </source>
</reference>
<dbReference type="PANTHER" id="PTHR35400">
    <property type="entry name" value="SLR1083 PROTEIN"/>
    <property type="match status" value="1"/>
</dbReference>
<evidence type="ECO:0000313" key="3">
    <source>
        <dbReference type="Proteomes" id="UP000032066"/>
    </source>
</evidence>
<dbReference type="STRING" id="2064.TR51_32405"/>
<dbReference type="Pfam" id="PF05685">
    <property type="entry name" value="Uma2"/>
    <property type="match status" value="1"/>
</dbReference>
<comment type="caution">
    <text evidence="2">The sequence shown here is derived from an EMBL/GenBank/DDBJ whole genome shotgun (WGS) entry which is preliminary data.</text>
</comment>
<dbReference type="SUPFAM" id="SSF52980">
    <property type="entry name" value="Restriction endonuclease-like"/>
    <property type="match status" value="1"/>
</dbReference>
<dbReference type="PANTHER" id="PTHR35400:SF3">
    <property type="entry name" value="SLL1072 PROTEIN"/>
    <property type="match status" value="1"/>
</dbReference>
<dbReference type="OrthoDB" id="5524117at2"/>
<dbReference type="CDD" id="cd06260">
    <property type="entry name" value="DUF820-like"/>
    <property type="match status" value="1"/>
</dbReference>
<dbReference type="RefSeq" id="WP_152645267.1">
    <property type="nucleotide sequence ID" value="NZ_JXZB01000004.1"/>
</dbReference>
<dbReference type="InterPro" id="IPR011335">
    <property type="entry name" value="Restrct_endonuc-II-like"/>
</dbReference>
<dbReference type="Gene3D" id="3.90.1570.10">
    <property type="entry name" value="tt1808, chain A"/>
    <property type="match status" value="1"/>
</dbReference>
<organism evidence="2 3">
    <name type="scientific">Kitasatospora griseola</name>
    <name type="common">Streptomyces griseolosporeus</name>
    <dbReference type="NCBI Taxonomy" id="2064"/>
    <lineage>
        <taxon>Bacteria</taxon>
        <taxon>Bacillati</taxon>
        <taxon>Actinomycetota</taxon>
        <taxon>Actinomycetes</taxon>
        <taxon>Kitasatosporales</taxon>
        <taxon>Streptomycetaceae</taxon>
        <taxon>Kitasatospora</taxon>
    </lineage>
</organism>
<dbReference type="Proteomes" id="UP000032066">
    <property type="component" value="Unassembled WGS sequence"/>
</dbReference>
<dbReference type="EMBL" id="JXZB01000004">
    <property type="protein sequence ID" value="KIQ63379.1"/>
    <property type="molecule type" value="Genomic_DNA"/>
</dbReference>
<dbReference type="InterPro" id="IPR008538">
    <property type="entry name" value="Uma2"/>
</dbReference>
<keyword evidence="3" id="KW-1185">Reference proteome</keyword>
<feature type="domain" description="Putative restriction endonuclease" evidence="1">
    <location>
        <begin position="26"/>
        <end position="149"/>
    </location>
</feature>